<dbReference type="GeneID" id="102661011"/>
<dbReference type="SMR" id="A0A0R0L419"/>
<dbReference type="Proteomes" id="UP000008827">
    <property type="component" value="Chromosome 2"/>
</dbReference>
<dbReference type="OMA" id="LESHMFG"/>
<reference evidence="2" key="3">
    <citation type="submission" date="2018-07" db="EMBL/GenBank/DDBJ databases">
        <title>WGS assembly of Glycine max.</title>
        <authorList>
            <person name="Schmutz J."/>
            <person name="Cannon S."/>
            <person name="Schlueter J."/>
            <person name="Ma J."/>
            <person name="Mitros T."/>
            <person name="Nelson W."/>
            <person name="Hyten D."/>
            <person name="Song Q."/>
            <person name="Thelen J."/>
            <person name="Cheng J."/>
            <person name="Xu D."/>
            <person name="Hellsten U."/>
            <person name="May G."/>
            <person name="Yu Y."/>
            <person name="Sakurai T."/>
            <person name="Umezawa T."/>
            <person name="Bhattacharyya M."/>
            <person name="Sandhu D."/>
            <person name="Valliyodan B."/>
            <person name="Lindquist E."/>
            <person name="Peto M."/>
            <person name="Grant D."/>
            <person name="Shu S."/>
            <person name="Goodstein D."/>
            <person name="Barry K."/>
            <person name="Futrell-Griggs M."/>
            <person name="Abernathy B."/>
            <person name="Du J."/>
            <person name="Tian Z."/>
            <person name="Zhu L."/>
            <person name="Gill N."/>
            <person name="Joshi T."/>
            <person name="Libault M."/>
            <person name="Sethuraman A."/>
            <person name="Zhang X."/>
            <person name="Shinozaki K."/>
            <person name="Nguyen H."/>
            <person name="Wing R."/>
            <person name="Cregan P."/>
            <person name="Specht J."/>
            <person name="Grimwood J."/>
            <person name="Rokhsar D."/>
            <person name="Stacey G."/>
            <person name="Shoemaker R."/>
            <person name="Jackson S."/>
        </authorList>
    </citation>
    <scope>NUCLEOTIDE SEQUENCE</scope>
    <source>
        <tissue evidence="2">Callus</tissue>
    </source>
</reference>
<dbReference type="PANTHER" id="PTHR11223:SF3">
    <property type="entry name" value="EXPORTIN-5"/>
    <property type="match status" value="1"/>
</dbReference>
<dbReference type="InterPro" id="IPR045065">
    <property type="entry name" value="XPO1/5"/>
</dbReference>
<organism evidence="2">
    <name type="scientific">Glycine max</name>
    <name type="common">Soybean</name>
    <name type="synonym">Glycine hispida</name>
    <dbReference type="NCBI Taxonomy" id="3847"/>
    <lineage>
        <taxon>Eukaryota</taxon>
        <taxon>Viridiplantae</taxon>
        <taxon>Streptophyta</taxon>
        <taxon>Embryophyta</taxon>
        <taxon>Tracheophyta</taxon>
        <taxon>Spermatophyta</taxon>
        <taxon>Magnoliopsida</taxon>
        <taxon>eudicotyledons</taxon>
        <taxon>Gunneridae</taxon>
        <taxon>Pentapetalae</taxon>
        <taxon>rosids</taxon>
        <taxon>fabids</taxon>
        <taxon>Fabales</taxon>
        <taxon>Fabaceae</taxon>
        <taxon>Papilionoideae</taxon>
        <taxon>50 kb inversion clade</taxon>
        <taxon>NPAAA clade</taxon>
        <taxon>indigoferoid/millettioid clade</taxon>
        <taxon>Phaseoleae</taxon>
        <taxon>Glycine</taxon>
        <taxon>Glycine subgen. Soja</taxon>
    </lineage>
</organism>
<feature type="domain" description="Exportin-5 C-terminal" evidence="1">
    <location>
        <begin position="3"/>
        <end position="207"/>
    </location>
</feature>
<evidence type="ECO:0000259" key="1">
    <source>
        <dbReference type="Pfam" id="PF19273"/>
    </source>
</evidence>
<dbReference type="InterPro" id="IPR011989">
    <property type="entry name" value="ARM-like"/>
</dbReference>
<name>A0A0R0L419_SOYBN</name>
<evidence type="ECO:0000313" key="2">
    <source>
        <dbReference type="EMBL" id="KRH71993.1"/>
    </source>
</evidence>
<gene>
    <name evidence="3" type="primary">LOC102661011</name>
    <name evidence="2" type="ORF">GLYMA_02G183700</name>
</gene>
<reference evidence="2 3" key="1">
    <citation type="journal article" date="2010" name="Nature">
        <title>Genome sequence of the palaeopolyploid soybean.</title>
        <authorList>
            <person name="Schmutz J."/>
            <person name="Cannon S.B."/>
            <person name="Schlueter J."/>
            <person name="Ma J."/>
            <person name="Mitros T."/>
            <person name="Nelson W."/>
            <person name="Hyten D.L."/>
            <person name="Song Q."/>
            <person name="Thelen J.J."/>
            <person name="Cheng J."/>
            <person name="Xu D."/>
            <person name="Hellsten U."/>
            <person name="May G.D."/>
            <person name="Yu Y."/>
            <person name="Sakurai T."/>
            <person name="Umezawa T."/>
            <person name="Bhattacharyya M.K."/>
            <person name="Sandhu D."/>
            <person name="Valliyodan B."/>
            <person name="Lindquist E."/>
            <person name="Peto M."/>
            <person name="Grant D."/>
            <person name="Shu S."/>
            <person name="Goodstein D."/>
            <person name="Barry K."/>
            <person name="Futrell-Griggs M."/>
            <person name="Abernathy B."/>
            <person name="Du J."/>
            <person name="Tian Z."/>
            <person name="Zhu L."/>
            <person name="Gill N."/>
            <person name="Joshi T."/>
            <person name="Libault M."/>
            <person name="Sethuraman A."/>
            <person name="Zhang X.-C."/>
            <person name="Shinozaki K."/>
            <person name="Nguyen H.T."/>
            <person name="Wing R.A."/>
            <person name="Cregan P."/>
            <person name="Specht J."/>
            <person name="Grimwood J."/>
            <person name="Rokhsar D."/>
            <person name="Stacey G."/>
            <person name="Shoemaker R.C."/>
            <person name="Jackson S.A."/>
        </authorList>
    </citation>
    <scope>NUCLEOTIDE SEQUENCE [LARGE SCALE GENOMIC DNA]</scope>
    <source>
        <strain evidence="3">cv. Williams 82</strain>
        <tissue evidence="2">Callus</tissue>
    </source>
</reference>
<dbReference type="AlphaFoldDB" id="A0A0R0L419"/>
<sequence>MGCLQREGRLLQGEHNLLGEAFLVMSSSAGIQQQQDVLRWLLEPLSVQWTQLEWQDKYLSGPHGLVQLCSDVPVMWSIFHTVTFFERALKRSGLKKANWNSENSSTPNSIPLNPMASRISWMVTPLLKLLRCIHSLWSPSVSQALPGEVRAAMVMGDVERFSLLGEGNSKLPKGVTDGSKIDMNKEGYTEPNESDIRNWFKGIRDSG</sequence>
<keyword evidence="4" id="KW-1185">Reference proteome</keyword>
<dbReference type="KEGG" id="gmx:102661011"/>
<accession>A0A0R0L419</accession>
<reference evidence="3" key="2">
    <citation type="submission" date="2018-02" db="UniProtKB">
        <authorList>
            <consortium name="EnsemblPlants"/>
        </authorList>
    </citation>
    <scope>IDENTIFICATION</scope>
    <source>
        <strain evidence="3">Williams 82</strain>
    </source>
</reference>
<dbReference type="GO" id="GO:0005049">
    <property type="term" value="F:nuclear export signal receptor activity"/>
    <property type="evidence" value="ECO:0007669"/>
    <property type="project" value="InterPro"/>
</dbReference>
<dbReference type="OrthoDB" id="2215036at2759"/>
<evidence type="ECO:0000313" key="4">
    <source>
        <dbReference type="Proteomes" id="UP000008827"/>
    </source>
</evidence>
<proteinExistence type="predicted"/>
<dbReference type="Gene3D" id="1.25.10.10">
    <property type="entry name" value="Leucine-rich Repeat Variant"/>
    <property type="match status" value="1"/>
</dbReference>
<dbReference type="RefSeq" id="XP_006575249.1">
    <property type="nucleotide sequence ID" value="XM_006575186.4"/>
</dbReference>
<dbReference type="EnsemblPlants" id="KRH71993">
    <property type="protein sequence ID" value="KRH71993"/>
    <property type="gene ID" value="GLYMA_02G183700"/>
</dbReference>
<dbReference type="PANTHER" id="PTHR11223">
    <property type="entry name" value="EXPORTIN 1/5"/>
    <property type="match status" value="1"/>
</dbReference>
<dbReference type="Pfam" id="PF19273">
    <property type="entry name" value="Exportin-5"/>
    <property type="match status" value="1"/>
</dbReference>
<dbReference type="GO" id="GO:0006611">
    <property type="term" value="P:protein export from nucleus"/>
    <property type="evidence" value="ECO:0007669"/>
    <property type="project" value="InterPro"/>
</dbReference>
<evidence type="ECO:0000313" key="3">
    <source>
        <dbReference type="EnsemblPlants" id="KRH71993"/>
    </source>
</evidence>
<protein>
    <recommendedName>
        <fullName evidence="1">Exportin-5 C-terminal domain-containing protein</fullName>
    </recommendedName>
</protein>
<dbReference type="Gramene" id="KRH71993">
    <property type="protein sequence ID" value="KRH71993"/>
    <property type="gene ID" value="GLYMA_02G183700"/>
</dbReference>
<dbReference type="EMBL" id="CM000835">
    <property type="protein sequence ID" value="KRH71993.1"/>
    <property type="molecule type" value="Genomic_DNA"/>
</dbReference>
<dbReference type="InterPro" id="IPR045478">
    <property type="entry name" value="Exportin-5_C"/>
</dbReference>
<dbReference type="STRING" id="3847.A0A0R0L419"/>